<dbReference type="Pfam" id="PF17774">
    <property type="entry name" value="YlmH_RBD"/>
    <property type="match status" value="1"/>
</dbReference>
<dbReference type="SMART" id="SM00363">
    <property type="entry name" value="S4"/>
    <property type="match status" value="1"/>
</dbReference>
<evidence type="ECO:0000259" key="2">
    <source>
        <dbReference type="SMART" id="SM00363"/>
    </source>
</evidence>
<dbReference type="PANTHER" id="PTHR13633:SF3">
    <property type="entry name" value="MITOCHONDRIAL TRANSCRIPTION RESCUE FACTOR 1"/>
    <property type="match status" value="1"/>
</dbReference>
<feature type="domain" description="RNA-binding S4" evidence="2">
    <location>
        <begin position="191"/>
        <end position="255"/>
    </location>
</feature>
<dbReference type="STRING" id="485916.Dtox_1086"/>
<dbReference type="eggNOG" id="COG2302">
    <property type="taxonomic scope" value="Bacteria"/>
</dbReference>
<organism evidence="3 4">
    <name type="scientific">Desulfofarcimen acetoxidans (strain ATCC 49208 / DSM 771 / KCTC 5769 / VKM B-1644 / 5575)</name>
    <name type="common">Desulfotomaculum acetoxidans</name>
    <dbReference type="NCBI Taxonomy" id="485916"/>
    <lineage>
        <taxon>Bacteria</taxon>
        <taxon>Bacillati</taxon>
        <taxon>Bacillota</taxon>
        <taxon>Clostridia</taxon>
        <taxon>Eubacteriales</taxon>
        <taxon>Peptococcaceae</taxon>
        <taxon>Desulfofarcimen</taxon>
    </lineage>
</organism>
<dbReference type="KEGG" id="dae:Dtox_1086"/>
<dbReference type="AlphaFoldDB" id="C8W4A4"/>
<reference evidence="3 4" key="1">
    <citation type="journal article" date="2009" name="Stand. Genomic Sci.">
        <title>Complete genome sequence of Desulfotomaculum acetoxidans type strain (5575).</title>
        <authorList>
            <person name="Spring S."/>
            <person name="Lapidus A."/>
            <person name="Schroder M."/>
            <person name="Gleim D."/>
            <person name="Sims D."/>
            <person name="Meincke L."/>
            <person name="Glavina Del Rio T."/>
            <person name="Tice H."/>
            <person name="Copeland A."/>
            <person name="Cheng J.F."/>
            <person name="Lucas S."/>
            <person name="Chen F."/>
            <person name="Nolan M."/>
            <person name="Bruce D."/>
            <person name="Goodwin L."/>
            <person name="Pitluck S."/>
            <person name="Ivanova N."/>
            <person name="Mavromatis K."/>
            <person name="Mikhailova N."/>
            <person name="Pati A."/>
            <person name="Chen A."/>
            <person name="Palaniappan K."/>
            <person name="Land M."/>
            <person name="Hauser L."/>
            <person name="Chang Y.J."/>
            <person name="Jeffries C.D."/>
            <person name="Chain P."/>
            <person name="Saunders E."/>
            <person name="Brettin T."/>
            <person name="Detter J.C."/>
            <person name="Goker M."/>
            <person name="Bristow J."/>
            <person name="Eisen J.A."/>
            <person name="Markowitz V."/>
            <person name="Hugenholtz P."/>
            <person name="Kyrpides N.C."/>
            <person name="Klenk H.P."/>
            <person name="Han C."/>
        </authorList>
    </citation>
    <scope>NUCLEOTIDE SEQUENCE [LARGE SCALE GENOMIC DNA]</scope>
    <source>
        <strain evidence="4">ATCC 49208 / DSM 771 / VKM B-1644</strain>
    </source>
</reference>
<dbReference type="Gene3D" id="3.30.70.330">
    <property type="match status" value="1"/>
</dbReference>
<dbReference type="GO" id="GO:0003723">
    <property type="term" value="F:RNA binding"/>
    <property type="evidence" value="ECO:0007669"/>
    <property type="project" value="UniProtKB-KW"/>
</dbReference>
<dbReference type="SUPFAM" id="SSF55174">
    <property type="entry name" value="Alpha-L RNA-binding motif"/>
    <property type="match status" value="1"/>
</dbReference>
<dbReference type="PROSITE" id="PS50889">
    <property type="entry name" value="S4"/>
    <property type="match status" value="1"/>
</dbReference>
<dbReference type="InterPro" id="IPR012677">
    <property type="entry name" value="Nucleotide-bd_a/b_plait_sf"/>
</dbReference>
<sequence length="267" mass="30688">MKIDGEYMLDRRKMLDRIRDPEEKVLLARIFDLCDKVKNNCRLQVTDFYDPHRMNLIAAMIENMDLKILLWGGYEEAERKRMLLVPEHYKGEWPSLTGCLLAEGNFKTIEVTHRDYLGALLGLGIKREKLGDIIVLENAAQLIVAEEISDFIAANLVKIGRVRVSVKRIKEQDLILPEKKFKEIRTTVPSLRFDVICGEGFGTSRSKIAREITAEKINLNWQSCSDLSRPVKEKDIISARGRGRLEIYEVGGKTKKGRLVVVLRKYL</sequence>
<dbReference type="HOGENOM" id="CLU_075687_0_0_9"/>
<keyword evidence="1" id="KW-0694">RNA-binding</keyword>
<dbReference type="InterPro" id="IPR040591">
    <property type="entry name" value="RqcP2_RBD"/>
</dbReference>
<evidence type="ECO:0000256" key="1">
    <source>
        <dbReference type="PROSITE-ProRule" id="PRU00182"/>
    </source>
</evidence>
<name>C8W4A4_DESAS</name>
<dbReference type="Proteomes" id="UP000002217">
    <property type="component" value="Chromosome"/>
</dbReference>
<evidence type="ECO:0000313" key="4">
    <source>
        <dbReference type="Proteomes" id="UP000002217"/>
    </source>
</evidence>
<keyword evidence="4" id="KW-1185">Reference proteome</keyword>
<dbReference type="EMBL" id="CP001720">
    <property type="protein sequence ID" value="ACV61972.1"/>
    <property type="molecule type" value="Genomic_DNA"/>
</dbReference>
<evidence type="ECO:0000313" key="3">
    <source>
        <dbReference type="EMBL" id="ACV61972.1"/>
    </source>
</evidence>
<protein>
    <submittedName>
        <fullName evidence="3">RNA-binding S4 domain protein</fullName>
    </submittedName>
</protein>
<dbReference type="InterPro" id="IPR002942">
    <property type="entry name" value="S4_RNA-bd"/>
</dbReference>
<accession>C8W4A4</accession>
<dbReference type="Gene3D" id="3.30.1370.160">
    <property type="match status" value="1"/>
</dbReference>
<gene>
    <name evidence="3" type="ordered locus">Dtox_1086</name>
</gene>
<dbReference type="PANTHER" id="PTHR13633">
    <property type="entry name" value="MITOCHONDRIAL TRANSCRIPTION RESCUE FACTOR 1"/>
    <property type="match status" value="1"/>
</dbReference>
<dbReference type="RefSeq" id="WP_015756687.1">
    <property type="nucleotide sequence ID" value="NC_013216.1"/>
</dbReference>
<proteinExistence type="predicted"/>